<comment type="subcellular location">
    <subcellularLocation>
        <location evidence="1">Nucleus</location>
    </subcellularLocation>
</comment>
<proteinExistence type="predicted"/>
<dbReference type="Gene3D" id="2.30.42.10">
    <property type="match status" value="1"/>
</dbReference>
<feature type="region of interest" description="Disordered" evidence="3">
    <location>
        <begin position="20"/>
        <end position="55"/>
    </location>
</feature>
<evidence type="ECO:0000256" key="2">
    <source>
        <dbReference type="ARBA" id="ARBA00023242"/>
    </source>
</evidence>
<evidence type="ECO:0000313" key="5">
    <source>
        <dbReference type="EMBL" id="MXQ87425.1"/>
    </source>
</evidence>
<feature type="region of interest" description="Disordered" evidence="3">
    <location>
        <begin position="1356"/>
        <end position="1449"/>
    </location>
</feature>
<dbReference type="GO" id="GO:0005634">
    <property type="term" value="C:nucleus"/>
    <property type="evidence" value="ECO:0007669"/>
    <property type="project" value="UniProtKB-SubCell"/>
</dbReference>
<dbReference type="FunFam" id="2.30.42.10:FF:000225">
    <property type="entry name" value="AHNAK2 isoform 1"/>
    <property type="match status" value="1"/>
</dbReference>
<dbReference type="InterPro" id="IPR001478">
    <property type="entry name" value="PDZ"/>
</dbReference>
<feature type="compositionally biased region" description="Basic and acidic residues" evidence="3">
    <location>
        <begin position="1489"/>
        <end position="1498"/>
    </location>
</feature>
<gene>
    <name evidence="5" type="ORF">E5288_WYG000049</name>
</gene>
<protein>
    <recommendedName>
        <fullName evidence="4">PDZ domain-containing protein</fullName>
    </recommendedName>
</protein>
<feature type="compositionally biased region" description="Basic and acidic residues" evidence="3">
    <location>
        <begin position="1437"/>
        <end position="1447"/>
    </location>
</feature>
<feature type="region of interest" description="Disordered" evidence="3">
    <location>
        <begin position="868"/>
        <end position="906"/>
    </location>
</feature>
<feature type="compositionally biased region" description="Basic and acidic residues" evidence="3">
    <location>
        <begin position="229"/>
        <end position="242"/>
    </location>
</feature>
<dbReference type="PANTHER" id="PTHR23348">
    <property type="entry name" value="PERIAXIN/AHNAK"/>
    <property type="match status" value="1"/>
</dbReference>
<dbReference type="PROSITE" id="PS50106">
    <property type="entry name" value="PDZ"/>
    <property type="match status" value="1"/>
</dbReference>
<keyword evidence="2" id="KW-0539">Nucleus</keyword>
<feature type="region of interest" description="Disordered" evidence="3">
    <location>
        <begin position="1462"/>
        <end position="1528"/>
    </location>
</feature>
<feature type="region of interest" description="Disordered" evidence="3">
    <location>
        <begin position="1091"/>
        <end position="1183"/>
    </location>
</feature>
<dbReference type="SUPFAM" id="SSF50156">
    <property type="entry name" value="PDZ domain-like"/>
    <property type="match status" value="1"/>
</dbReference>
<dbReference type="InterPro" id="IPR052082">
    <property type="entry name" value="Myelin_sheath_structural"/>
</dbReference>
<dbReference type="GO" id="GO:0043484">
    <property type="term" value="P:regulation of RNA splicing"/>
    <property type="evidence" value="ECO:0007669"/>
    <property type="project" value="TreeGrafter"/>
</dbReference>
<evidence type="ECO:0000313" key="6">
    <source>
        <dbReference type="Proteomes" id="UP000322234"/>
    </source>
</evidence>
<feature type="compositionally biased region" description="Basic and acidic residues" evidence="3">
    <location>
        <begin position="581"/>
        <end position="594"/>
    </location>
</feature>
<feature type="compositionally biased region" description="Gly residues" evidence="3">
    <location>
        <begin position="312"/>
        <end position="326"/>
    </location>
</feature>
<dbReference type="Proteomes" id="UP000322234">
    <property type="component" value="Unassembled WGS sequence"/>
</dbReference>
<evidence type="ECO:0000256" key="3">
    <source>
        <dbReference type="SAM" id="MobiDB-lite"/>
    </source>
</evidence>
<dbReference type="PANTHER" id="PTHR23348:SF37">
    <property type="entry name" value="PROTEIN AHNAK2"/>
    <property type="match status" value="1"/>
</dbReference>
<dbReference type="EMBL" id="VBQZ03000038">
    <property type="protein sequence ID" value="MXQ87425.1"/>
    <property type="molecule type" value="Genomic_DNA"/>
</dbReference>
<reference evidence="5" key="1">
    <citation type="submission" date="2019-10" db="EMBL/GenBank/DDBJ databases">
        <title>The sequence and de novo assembly of the wild yak genome.</title>
        <authorList>
            <person name="Liu Y."/>
        </authorList>
    </citation>
    <scope>NUCLEOTIDE SEQUENCE [LARGE SCALE GENOMIC DNA]</scope>
    <source>
        <strain evidence="5">WY2019</strain>
    </source>
</reference>
<comment type="caution">
    <text evidence="5">The sequence shown here is derived from an EMBL/GenBank/DDBJ whole genome shotgun (WGS) entry which is preliminary data.</text>
</comment>
<feature type="compositionally biased region" description="Acidic residues" evidence="3">
    <location>
        <begin position="1408"/>
        <end position="1427"/>
    </location>
</feature>
<evidence type="ECO:0000256" key="1">
    <source>
        <dbReference type="ARBA" id="ARBA00004123"/>
    </source>
</evidence>
<feature type="compositionally biased region" description="Basic and acidic residues" evidence="3">
    <location>
        <begin position="553"/>
        <end position="570"/>
    </location>
</feature>
<accession>A0A6B0RBY0</accession>
<evidence type="ECO:0000259" key="4">
    <source>
        <dbReference type="PROSITE" id="PS50106"/>
    </source>
</evidence>
<dbReference type="SMART" id="SM00228">
    <property type="entry name" value="PDZ"/>
    <property type="match status" value="1"/>
</dbReference>
<name>A0A6B0RBY0_9CETA</name>
<feature type="region of interest" description="Disordered" evidence="3">
    <location>
        <begin position="785"/>
        <end position="823"/>
    </location>
</feature>
<feature type="domain" description="PDZ" evidence="4">
    <location>
        <begin position="102"/>
        <end position="169"/>
    </location>
</feature>
<sequence length="1587" mass="168162">MLAPVSLGVCPIPLHFQVSGRQLQPGEPDAESEEERSVTAEPGPELIRPRPQGSSPVYEYVTEGDGFRLPEDAPRRRRSWWKRDSGDSRTLSRMSRLEDGTEVTLKTDVEAGASGYSVTGGGDQGIFVKQVLKDSSAAKLFSLREGDQLLSATIFFDNIKYEDALKILQYSEPYKVQFKIRRKLPAGVAEPGPKVGEEQDQDVADGCTETPTKTLQGDGDQQRLLPTPREGRGRRAQRERLSWPKFQALKGKRGPRRSHSSSEAYERGQGPDLSPTSTDTEARLPAEEQAQEEEPGSQRRRRFPSLRFRVGSGKGPTGRGDQGGAGPAELLEEAGPSEAEQEAIGVAEEAEGPKEPALPGQGPTGDGVGPAPRLRRKKKQARGPQETLAEEQTEAGTAPGETREGAAEDTQGPQLGTARLSLKGSADQGTYQNGQPEFRIRITSLKTPKFKVAREGVPEEAEGTAPVRWGSWWTRVSTDDSRATGDDEGDTESQTMTRPQETQRTKREGGGEEDAVQKQGDDSKEGEQETEEMEGRTRILKFKLPSFGWSPAKEGKGEKTTQIQETDKQKQTSVTGGTIDVEEKGKDGHGRDSRFKFKMPSFGVSAPSKAVEAAVDVSLPKAQAEATLPSVQADVKPSEVRMELPAAELEVKAAEVGVKLPEGHLPEAELKEGAAGVGIKAHLPKVQMPSVKLSKVDSKAPQVDIKGPKLDLKGTKAEVAAPDVEVSLPSVEVDTQAPGAKLEGDLSLGDKEAAARGRTFRTEDDVKIHVRKPHFKFPALFSSPGKSLRSSTLVEGDPQLSLPSSVSDVDPALPDVSSHKLSLPCPRVGWPGTSSGSLDVSSSHAESSAVPPEAVTLIKYQMPVPDAPHFPPEIPSCSQDDRESPATLPPDESFPRPPGSPAGPVDPLFLASYGRVTFPKFHRPKFGFSSPEAADSAVDVQAAERPPALCLPSDAQGLDSARGLPLADRSQGHGSGDVSAGLPHGEGTAQSPEDPLQPSCRASAVDAPTERSTAAPGGWFRMPALHLPIIQRPAREKGMPGALSPTPAAHALGEEGPALIKAQGPLGSEVEAPEPLEPAEKSTSHAGVLKINLDGRGSTPHLPPPGAPPAGLSTSEVRVRPGEGSLPLRMPSGALLETEAPPAGPAGLDLARGEGRTERWSSQPEGPVKLKVSSTDGPSQVSVVSVGQPWEGSVVTVKLPRLSMPRFAFPDPGSEADVFIPAVREVQCTGSSLDDALRTESVGAWGASILKAGPGTPGEQPVAFDLSPEASRVRVHIHGARGEGTRVGIHGGVMAEPADPSGPEAVSTQIVRESEIPASEIQTASYGFSLLKVKIPEPPTQGRVQDSRLIGGLQEASEDTAPGTDPVSGDLQPDTGEPFEVISSGVSIPRGPALTTNLYSGHPGTESCSDEEPAEILEFPPEEDSEEAAAGLAEGDQAPKEKPEGKRSSGLFRFWLPSIGFSSSSEETGADSKDEAHGPAPAQTPPEAEPPKKPEKAGWFRFPKLGFSSSPTKKSKTSEEEAAPAEQKLQEEAATFFDARESFSPEDREETVPGAGAMVTSRARTELILLEPDPGALVEPAPGPAAQ</sequence>
<feature type="compositionally biased region" description="Basic residues" evidence="3">
    <location>
        <begin position="250"/>
        <end position="259"/>
    </location>
</feature>
<feature type="compositionally biased region" description="Basic and acidic residues" evidence="3">
    <location>
        <begin position="501"/>
        <end position="537"/>
    </location>
</feature>
<feature type="region of interest" description="Disordered" evidence="3">
    <location>
        <begin position="187"/>
        <end position="594"/>
    </location>
</feature>
<organism evidence="5 6">
    <name type="scientific">Bos mutus</name>
    <name type="common">wild yak</name>
    <dbReference type="NCBI Taxonomy" id="72004"/>
    <lineage>
        <taxon>Eukaryota</taxon>
        <taxon>Metazoa</taxon>
        <taxon>Chordata</taxon>
        <taxon>Craniata</taxon>
        <taxon>Vertebrata</taxon>
        <taxon>Euteleostomi</taxon>
        <taxon>Mammalia</taxon>
        <taxon>Eutheria</taxon>
        <taxon>Laurasiatheria</taxon>
        <taxon>Artiodactyla</taxon>
        <taxon>Ruminantia</taxon>
        <taxon>Pecora</taxon>
        <taxon>Bovidae</taxon>
        <taxon>Bovinae</taxon>
        <taxon>Bos</taxon>
    </lineage>
</organism>
<keyword evidence="6" id="KW-1185">Reference proteome</keyword>
<feature type="region of interest" description="Disordered" evidence="3">
    <location>
        <begin position="949"/>
        <end position="1019"/>
    </location>
</feature>
<dbReference type="InterPro" id="IPR036034">
    <property type="entry name" value="PDZ_sf"/>
</dbReference>
<dbReference type="GO" id="GO:0043034">
    <property type="term" value="C:costamere"/>
    <property type="evidence" value="ECO:0007669"/>
    <property type="project" value="TreeGrafter"/>
</dbReference>